<dbReference type="PANTHER" id="PTHR11645">
    <property type="entry name" value="PYRROLINE-5-CARBOXYLATE REDUCTASE"/>
    <property type="match status" value="1"/>
</dbReference>
<comment type="function">
    <text evidence="4">Catalyzes the reduction of 1-pyrroline-5-carboxylate (PCA) to L-proline.</text>
</comment>
<evidence type="ECO:0000256" key="5">
    <source>
        <dbReference type="PIRSR" id="PIRSR000193-1"/>
    </source>
</evidence>
<dbReference type="PIRSF" id="PIRSF000193">
    <property type="entry name" value="Pyrrol-5-carb_rd"/>
    <property type="match status" value="1"/>
</dbReference>
<evidence type="ECO:0000313" key="8">
    <source>
        <dbReference type="EMBL" id="KRO40921.1"/>
    </source>
</evidence>
<evidence type="ECO:0000313" key="9">
    <source>
        <dbReference type="Proteomes" id="UP000050874"/>
    </source>
</evidence>
<organism evidence="8 9">
    <name type="scientific">SAR86 cluster bacterium BACL1 MAG-120920-bin57</name>
    <dbReference type="NCBI Taxonomy" id="1655571"/>
    <lineage>
        <taxon>Bacteria</taxon>
        <taxon>Pseudomonadati</taxon>
        <taxon>Pseudomonadota</taxon>
        <taxon>Gammaproteobacteria</taxon>
        <taxon>SAR86 cluster</taxon>
    </lineage>
</organism>
<dbReference type="InterPro" id="IPR036291">
    <property type="entry name" value="NAD(P)-bd_dom_sf"/>
</dbReference>
<comment type="caution">
    <text evidence="8">The sequence shown here is derived from an EMBL/GenBank/DDBJ whole genome shotgun (WGS) entry which is preliminary data.</text>
</comment>
<comment type="pathway">
    <text evidence="4">Amino-acid biosynthesis; L-proline biosynthesis; L-proline from L-glutamate 5-semialdehyde: step 1/1.</text>
</comment>
<dbReference type="InterPro" id="IPR000304">
    <property type="entry name" value="Pyrroline-COOH_reductase"/>
</dbReference>
<accession>A0A0R2PSI4</accession>
<dbReference type="SUPFAM" id="SSF51735">
    <property type="entry name" value="NAD(P)-binding Rossmann-fold domains"/>
    <property type="match status" value="1"/>
</dbReference>
<gene>
    <name evidence="4" type="primary">proC</name>
    <name evidence="8" type="ORF">ABR63_00890</name>
</gene>
<keyword evidence="2 4" id="KW-0521">NADP</keyword>
<comment type="subcellular location">
    <subcellularLocation>
        <location evidence="4">Cytoplasm</location>
    </subcellularLocation>
</comment>
<proteinExistence type="inferred from homology"/>
<evidence type="ECO:0000256" key="2">
    <source>
        <dbReference type="ARBA" id="ARBA00022857"/>
    </source>
</evidence>
<name>A0A0R2PSI4_9GAMM</name>
<dbReference type="Gene3D" id="3.40.50.720">
    <property type="entry name" value="NAD(P)-binding Rossmann-like Domain"/>
    <property type="match status" value="1"/>
</dbReference>
<evidence type="ECO:0000256" key="3">
    <source>
        <dbReference type="ARBA" id="ARBA00023002"/>
    </source>
</evidence>
<dbReference type="InterPro" id="IPR028939">
    <property type="entry name" value="P5C_Rdtase_cat_N"/>
</dbReference>
<dbReference type="EC" id="1.5.1.2" evidence="4"/>
<keyword evidence="3 4" id="KW-0560">Oxidoreductase</keyword>
<keyword evidence="4" id="KW-0028">Amino-acid biosynthesis</keyword>
<comment type="similarity">
    <text evidence="1 4">Belongs to the pyrroline-5-carboxylate reductase family.</text>
</comment>
<feature type="binding site" evidence="5">
    <location>
        <begin position="66"/>
        <end position="69"/>
    </location>
    <ligand>
        <name>NADP(+)</name>
        <dbReference type="ChEBI" id="CHEBI:58349"/>
    </ligand>
</feature>
<dbReference type="Gene3D" id="1.10.3730.10">
    <property type="entry name" value="ProC C-terminal domain-like"/>
    <property type="match status" value="1"/>
</dbReference>
<dbReference type="SUPFAM" id="SSF48179">
    <property type="entry name" value="6-phosphogluconate dehydrogenase C-terminal domain-like"/>
    <property type="match status" value="1"/>
</dbReference>
<reference evidence="9" key="1">
    <citation type="submission" date="2015-10" db="EMBL/GenBank/DDBJ databases">
        <title>Metagenome-Assembled Genomes uncover a global brackish microbiome.</title>
        <authorList>
            <person name="Hugerth L.W."/>
            <person name="Larsson J."/>
            <person name="Alneberg J."/>
            <person name="Lindh M.V."/>
            <person name="Legrand C."/>
            <person name="Pinhassi J."/>
            <person name="Andersson A."/>
        </authorList>
    </citation>
    <scope>NUCLEOTIDE SEQUENCE [LARGE SCALE GENOMIC DNA]</scope>
</reference>
<feature type="domain" description="Pyrroline-5-carboxylate reductase catalytic N-terminal" evidence="6">
    <location>
        <begin position="2"/>
        <end position="84"/>
    </location>
</feature>
<comment type="catalytic activity">
    <reaction evidence="4">
        <text>L-proline + NADP(+) = (S)-1-pyrroline-5-carboxylate + NADPH + 2 H(+)</text>
        <dbReference type="Rhea" id="RHEA:14109"/>
        <dbReference type="ChEBI" id="CHEBI:15378"/>
        <dbReference type="ChEBI" id="CHEBI:17388"/>
        <dbReference type="ChEBI" id="CHEBI:57783"/>
        <dbReference type="ChEBI" id="CHEBI:58349"/>
        <dbReference type="ChEBI" id="CHEBI:60039"/>
        <dbReference type="EC" id="1.5.1.2"/>
    </reaction>
</comment>
<dbReference type="Pfam" id="PF03807">
    <property type="entry name" value="F420_oxidored"/>
    <property type="match status" value="1"/>
</dbReference>
<dbReference type="GO" id="GO:0004735">
    <property type="term" value="F:pyrroline-5-carboxylate reductase activity"/>
    <property type="evidence" value="ECO:0007669"/>
    <property type="project" value="UniProtKB-UniRule"/>
</dbReference>
<protein>
    <recommendedName>
        <fullName evidence="4">Pyrroline-5-carboxylate reductase</fullName>
        <shortName evidence="4">P5C reductase</shortName>
        <shortName evidence="4">P5CR</shortName>
        <ecNumber evidence="4">1.5.1.2</ecNumber>
    </recommendedName>
    <alternativeName>
        <fullName evidence="4">PCA reductase</fullName>
    </alternativeName>
</protein>
<evidence type="ECO:0000259" key="6">
    <source>
        <dbReference type="Pfam" id="PF03807"/>
    </source>
</evidence>
<evidence type="ECO:0000256" key="4">
    <source>
        <dbReference type="HAMAP-Rule" id="MF_01925"/>
    </source>
</evidence>
<evidence type="ECO:0000259" key="7">
    <source>
        <dbReference type="Pfam" id="PF14748"/>
    </source>
</evidence>
<dbReference type="InterPro" id="IPR008927">
    <property type="entry name" value="6-PGluconate_DH-like_C_sf"/>
</dbReference>
<dbReference type="AlphaFoldDB" id="A0A0R2PSI4"/>
<dbReference type="Proteomes" id="UP000050874">
    <property type="component" value="Unassembled WGS sequence"/>
</dbReference>
<keyword evidence="4" id="KW-0641">Proline biosynthesis</keyword>
<evidence type="ECO:0000256" key="1">
    <source>
        <dbReference type="ARBA" id="ARBA00005525"/>
    </source>
</evidence>
<feature type="domain" description="Pyrroline-5-carboxylate reductase dimerisation" evidence="7">
    <location>
        <begin position="153"/>
        <end position="254"/>
    </location>
</feature>
<dbReference type="Pfam" id="PF14748">
    <property type="entry name" value="P5CR_dimer"/>
    <property type="match status" value="1"/>
</dbReference>
<dbReference type="GO" id="GO:0055129">
    <property type="term" value="P:L-proline biosynthetic process"/>
    <property type="evidence" value="ECO:0007669"/>
    <property type="project" value="UniProtKB-UniRule"/>
</dbReference>
<dbReference type="EMBL" id="LIAV01000045">
    <property type="protein sequence ID" value="KRO40921.1"/>
    <property type="molecule type" value="Genomic_DNA"/>
</dbReference>
<dbReference type="UniPathway" id="UPA00098">
    <property type="reaction ID" value="UER00361"/>
</dbReference>
<sequence>MKICFLGAGNIAQAIISGLLKAEVLPADIVCIERNSEKIVLLESQHISVQSLGSLADNMFDLIILAVKPKDAIAAAQDLMNFAPHTPVLTLVAGIEIAQYPNPDLIIRAMPNTAAAYNKGITALYANNKALHAFQHSIELFEKVGHVMIMDREDDIHIFTSIVGSGQAFLFKILNTYLTKLKKLSKGNDEQAIEMFKDFVGSLGDLFNQEGDFEMLINKIKSPGGTTQAGLESLEKNNIDLVIEEAFKAAEQRSIAINNES</sequence>
<dbReference type="HAMAP" id="MF_01925">
    <property type="entry name" value="P5C_reductase"/>
    <property type="match status" value="1"/>
</dbReference>
<dbReference type="GO" id="GO:0005737">
    <property type="term" value="C:cytoplasm"/>
    <property type="evidence" value="ECO:0007669"/>
    <property type="project" value="UniProtKB-SubCell"/>
</dbReference>
<dbReference type="InterPro" id="IPR029036">
    <property type="entry name" value="P5CR_dimer"/>
</dbReference>
<dbReference type="PANTHER" id="PTHR11645:SF0">
    <property type="entry name" value="PYRROLINE-5-CARBOXYLATE REDUCTASE 3"/>
    <property type="match status" value="1"/>
</dbReference>
<comment type="catalytic activity">
    <reaction evidence="4">
        <text>L-proline + NAD(+) = (S)-1-pyrroline-5-carboxylate + NADH + 2 H(+)</text>
        <dbReference type="Rhea" id="RHEA:14105"/>
        <dbReference type="ChEBI" id="CHEBI:15378"/>
        <dbReference type="ChEBI" id="CHEBI:17388"/>
        <dbReference type="ChEBI" id="CHEBI:57540"/>
        <dbReference type="ChEBI" id="CHEBI:57945"/>
        <dbReference type="ChEBI" id="CHEBI:60039"/>
        <dbReference type="EC" id="1.5.1.2"/>
    </reaction>
</comment>
<keyword evidence="4" id="KW-0963">Cytoplasm</keyword>